<comment type="caution">
    <text evidence="11">The sequence shown here is derived from an EMBL/GenBank/DDBJ whole genome shotgun (WGS) entry which is preliminary data.</text>
</comment>
<dbReference type="Proteomes" id="UP000813824">
    <property type="component" value="Unassembled WGS sequence"/>
</dbReference>
<evidence type="ECO:0000256" key="10">
    <source>
        <dbReference type="SAM" id="MobiDB-lite"/>
    </source>
</evidence>
<reference evidence="11" key="1">
    <citation type="journal article" date="2021" name="New Phytol.">
        <title>Evolutionary innovations through gain and loss of genes in the ectomycorrhizal Boletales.</title>
        <authorList>
            <person name="Wu G."/>
            <person name="Miyauchi S."/>
            <person name="Morin E."/>
            <person name="Kuo A."/>
            <person name="Drula E."/>
            <person name="Varga T."/>
            <person name="Kohler A."/>
            <person name="Feng B."/>
            <person name="Cao Y."/>
            <person name="Lipzen A."/>
            <person name="Daum C."/>
            <person name="Hundley H."/>
            <person name="Pangilinan J."/>
            <person name="Johnson J."/>
            <person name="Barry K."/>
            <person name="LaButti K."/>
            <person name="Ng V."/>
            <person name="Ahrendt S."/>
            <person name="Min B."/>
            <person name="Choi I.G."/>
            <person name="Park H."/>
            <person name="Plett J.M."/>
            <person name="Magnuson J."/>
            <person name="Spatafora J.W."/>
            <person name="Nagy L.G."/>
            <person name="Henrissat B."/>
            <person name="Grigoriev I.V."/>
            <person name="Yang Z.L."/>
            <person name="Xu J."/>
            <person name="Martin F.M."/>
        </authorList>
    </citation>
    <scope>NUCLEOTIDE SEQUENCE</scope>
    <source>
        <strain evidence="11">KKN 215</strain>
    </source>
</reference>
<gene>
    <name evidence="11" type="ORF">BXZ70DRAFT_918958</name>
</gene>
<dbReference type="PANTHER" id="PTHR10233">
    <property type="entry name" value="TRANSLATION INITIATION FACTOR EIF-2B"/>
    <property type="match status" value="1"/>
</dbReference>
<dbReference type="Gene3D" id="3.40.50.10470">
    <property type="entry name" value="Translation initiation factor eif-2b, domain 2"/>
    <property type="match status" value="1"/>
</dbReference>
<evidence type="ECO:0000256" key="6">
    <source>
        <dbReference type="ARBA" id="ARBA00044147"/>
    </source>
</evidence>
<dbReference type="SUPFAM" id="SSF100950">
    <property type="entry name" value="NagB/RpiA/CoA transferase-like"/>
    <property type="match status" value="1"/>
</dbReference>
<evidence type="ECO:0000256" key="2">
    <source>
        <dbReference type="ARBA" id="ARBA00007251"/>
    </source>
</evidence>
<dbReference type="InterPro" id="IPR037171">
    <property type="entry name" value="NagB/RpiA_transferase-like"/>
</dbReference>
<dbReference type="PANTHER" id="PTHR10233:SF14">
    <property type="entry name" value="TRANSLATION INITIATION FACTOR EIF-2B SUBUNIT DELTA"/>
    <property type="match status" value="1"/>
</dbReference>
<evidence type="ECO:0000256" key="8">
    <source>
        <dbReference type="ARBA" id="ARBA00046432"/>
    </source>
</evidence>
<keyword evidence="3" id="KW-0963">Cytoplasm</keyword>
<dbReference type="GO" id="GO:0003743">
    <property type="term" value="F:translation initiation factor activity"/>
    <property type="evidence" value="ECO:0007669"/>
    <property type="project" value="UniProtKB-KW"/>
</dbReference>
<accession>A0A8K0UWJ9</accession>
<dbReference type="InterPro" id="IPR042529">
    <property type="entry name" value="IF_2B-like_C"/>
</dbReference>
<dbReference type="EMBL" id="JAEVFJ010000003">
    <property type="protein sequence ID" value="KAH8106274.1"/>
    <property type="molecule type" value="Genomic_DNA"/>
</dbReference>
<keyword evidence="5" id="KW-0648">Protein biosynthesis</keyword>
<evidence type="ECO:0000313" key="11">
    <source>
        <dbReference type="EMBL" id="KAH8106274.1"/>
    </source>
</evidence>
<dbReference type="GO" id="GO:0005829">
    <property type="term" value="C:cytosol"/>
    <property type="evidence" value="ECO:0007669"/>
    <property type="project" value="UniProtKB-SubCell"/>
</dbReference>
<evidence type="ECO:0000313" key="12">
    <source>
        <dbReference type="Proteomes" id="UP000813824"/>
    </source>
</evidence>
<dbReference type="OrthoDB" id="10254737at2759"/>
<evidence type="ECO:0000256" key="9">
    <source>
        <dbReference type="RuleBase" id="RU003814"/>
    </source>
</evidence>
<sequence>MAPAPSLPVHPPNGPTQAPADASAPPQQRSQKQMTKAERRELQEAQRAAKAAAKANAAPNGAGGQSKQPPKAAPPPLTAAARKPGKLADPVLKAPSTPGTGRQAHARGAPPVAESGPPNARGLRIFSHFGLPKPVSVAKGDIHPTILRLALQFSNFKITGANARCIATLNAFKTVIQEYVTPPNNTLSRHLMTHLNPQISHLVAARPMSVTMGNAIRQLKLEISRMDIDLPEQDAKDALCQKIDNYIRDRIIIADQVIEETATRKIKDGDVILTFARSSVVQKVILGAMEEGRQFSVIVVDSRPMLEGKRLLSVLSSAGIQCTYVLLPALGSVISEVSLVLLGAHSIHANGAVYSRAGTALAAMMAKRHSVPVIVCCETYKYSDTVQLDSFTKNELAPTTDNFSSFPLVKSRDALLIQNQINLEILNPLYDLTPPTSITAVVTEVGVIPPNSISSIPVALGRLL</sequence>
<feature type="compositionally biased region" description="Basic and acidic residues" evidence="10">
    <location>
        <begin position="35"/>
        <end position="44"/>
    </location>
</feature>
<comment type="subcellular location">
    <subcellularLocation>
        <location evidence="1">Cytoplasm</location>
        <location evidence="1">Cytosol</location>
    </subcellularLocation>
</comment>
<comment type="subunit">
    <text evidence="8">Component of the translation initiation factor 2B (eIF2B) complex which is a heterodecamer of two sets of five different subunits: alpha, beta, gamma, delta and epsilon. Subunits alpha, beta and delta comprise a regulatory subcomplex and subunits epsilon and gamma comprise a catalytic subcomplex. Within the complex, the hexameric regulatory complex resides at the center, with the two heterodimeric catalytic subcomplexes bound on opposite sides.</text>
</comment>
<dbReference type="InterPro" id="IPR000649">
    <property type="entry name" value="IF-2B-related"/>
</dbReference>
<dbReference type="AlphaFoldDB" id="A0A8K0UWJ9"/>
<feature type="compositionally biased region" description="Pro residues" evidence="10">
    <location>
        <begin position="1"/>
        <end position="14"/>
    </location>
</feature>
<evidence type="ECO:0000256" key="7">
    <source>
        <dbReference type="ARBA" id="ARBA00044356"/>
    </source>
</evidence>
<protein>
    <recommendedName>
        <fullName evidence="6">Translation initiation factor eIF2B subunit delta</fullName>
    </recommendedName>
    <alternativeName>
        <fullName evidence="7">eIF2B GDP-GTP exchange factor subunit delta</fullName>
    </alternativeName>
</protein>
<evidence type="ECO:0000256" key="1">
    <source>
        <dbReference type="ARBA" id="ARBA00004514"/>
    </source>
</evidence>
<evidence type="ECO:0000256" key="4">
    <source>
        <dbReference type="ARBA" id="ARBA00022540"/>
    </source>
</evidence>
<feature type="compositionally biased region" description="Low complexity" evidence="10">
    <location>
        <begin position="45"/>
        <end position="70"/>
    </location>
</feature>
<feature type="region of interest" description="Disordered" evidence="10">
    <location>
        <begin position="1"/>
        <end position="119"/>
    </location>
</feature>
<name>A0A8K0UWJ9_9AGAR</name>
<evidence type="ECO:0000256" key="5">
    <source>
        <dbReference type="ARBA" id="ARBA00022917"/>
    </source>
</evidence>
<keyword evidence="12" id="KW-1185">Reference proteome</keyword>
<feature type="compositionally biased region" description="Low complexity" evidence="10">
    <location>
        <begin position="15"/>
        <end position="31"/>
    </location>
</feature>
<comment type="similarity">
    <text evidence="2 9">Belongs to the eIF-2B alpha/beta/delta subunits family.</text>
</comment>
<proteinExistence type="inferred from homology"/>
<evidence type="ECO:0000256" key="3">
    <source>
        <dbReference type="ARBA" id="ARBA00022490"/>
    </source>
</evidence>
<dbReference type="Pfam" id="PF01008">
    <property type="entry name" value="IF-2B"/>
    <property type="match status" value="1"/>
</dbReference>
<keyword evidence="4 11" id="KW-0396">Initiation factor</keyword>
<organism evidence="11 12">
    <name type="scientific">Cristinia sonorae</name>
    <dbReference type="NCBI Taxonomy" id="1940300"/>
    <lineage>
        <taxon>Eukaryota</taxon>
        <taxon>Fungi</taxon>
        <taxon>Dikarya</taxon>
        <taxon>Basidiomycota</taxon>
        <taxon>Agaricomycotina</taxon>
        <taxon>Agaricomycetes</taxon>
        <taxon>Agaricomycetidae</taxon>
        <taxon>Agaricales</taxon>
        <taxon>Pleurotineae</taxon>
        <taxon>Stephanosporaceae</taxon>
        <taxon>Cristinia</taxon>
    </lineage>
</organism>